<feature type="region of interest" description="Disordered" evidence="1">
    <location>
        <begin position="102"/>
        <end position="132"/>
    </location>
</feature>
<dbReference type="EMBL" id="BFEA01000305">
    <property type="protein sequence ID" value="GBG78850.1"/>
    <property type="molecule type" value="Genomic_DNA"/>
</dbReference>
<proteinExistence type="predicted"/>
<feature type="compositionally biased region" description="Low complexity" evidence="1">
    <location>
        <begin position="22"/>
        <end position="39"/>
    </location>
</feature>
<feature type="compositionally biased region" description="Gly residues" evidence="1">
    <location>
        <begin position="1"/>
        <end position="21"/>
    </location>
</feature>
<dbReference type="Gramene" id="GBG78850">
    <property type="protein sequence ID" value="GBG78850"/>
    <property type="gene ID" value="CBR_g28075"/>
</dbReference>
<evidence type="ECO:0000313" key="3">
    <source>
        <dbReference type="Proteomes" id="UP000265515"/>
    </source>
</evidence>
<keyword evidence="3" id="KW-1185">Reference proteome</keyword>
<protein>
    <submittedName>
        <fullName evidence="2">Uncharacterized protein</fullName>
    </submittedName>
</protein>
<accession>A0A388L964</accession>
<feature type="region of interest" description="Disordered" evidence="1">
    <location>
        <begin position="1"/>
        <end position="70"/>
    </location>
</feature>
<sequence length="170" mass="17903">MGAGTGGGQRGDLGGAIGSGLGSAWSLGELGTLGEPPGGSVCRRELDDEAHEGAQHHQPGLGDHAMESASMRDFMKELEVTLPSMTEGEAILAQEAGVEVVRPQPLPLHTGEPAPDTEDERMAREARKDEEEATWAKALANVDPRTQAVTRDMEARRALELVGRAMPVTG</sequence>
<feature type="compositionally biased region" description="Basic and acidic residues" evidence="1">
    <location>
        <begin position="120"/>
        <end position="130"/>
    </location>
</feature>
<gene>
    <name evidence="2" type="ORF">CBR_g28075</name>
</gene>
<evidence type="ECO:0000256" key="1">
    <source>
        <dbReference type="SAM" id="MobiDB-lite"/>
    </source>
</evidence>
<reference evidence="2 3" key="1">
    <citation type="journal article" date="2018" name="Cell">
        <title>The Chara Genome: Secondary Complexity and Implications for Plant Terrestrialization.</title>
        <authorList>
            <person name="Nishiyama T."/>
            <person name="Sakayama H."/>
            <person name="Vries J.D."/>
            <person name="Buschmann H."/>
            <person name="Saint-Marcoux D."/>
            <person name="Ullrich K.K."/>
            <person name="Haas F.B."/>
            <person name="Vanderstraeten L."/>
            <person name="Becker D."/>
            <person name="Lang D."/>
            <person name="Vosolsobe S."/>
            <person name="Rombauts S."/>
            <person name="Wilhelmsson P.K.I."/>
            <person name="Janitza P."/>
            <person name="Kern R."/>
            <person name="Heyl A."/>
            <person name="Rumpler F."/>
            <person name="Villalobos L.I.A.C."/>
            <person name="Clay J.M."/>
            <person name="Skokan R."/>
            <person name="Toyoda A."/>
            <person name="Suzuki Y."/>
            <person name="Kagoshima H."/>
            <person name="Schijlen E."/>
            <person name="Tajeshwar N."/>
            <person name="Catarino B."/>
            <person name="Hetherington A.J."/>
            <person name="Saltykova A."/>
            <person name="Bonnot C."/>
            <person name="Breuninger H."/>
            <person name="Symeonidi A."/>
            <person name="Radhakrishnan G.V."/>
            <person name="Van Nieuwerburgh F."/>
            <person name="Deforce D."/>
            <person name="Chang C."/>
            <person name="Karol K.G."/>
            <person name="Hedrich R."/>
            <person name="Ulvskov P."/>
            <person name="Glockner G."/>
            <person name="Delwiche C.F."/>
            <person name="Petrasek J."/>
            <person name="Van de Peer Y."/>
            <person name="Friml J."/>
            <person name="Beilby M."/>
            <person name="Dolan L."/>
            <person name="Kohara Y."/>
            <person name="Sugano S."/>
            <person name="Fujiyama A."/>
            <person name="Delaux P.-M."/>
            <person name="Quint M."/>
            <person name="TheiBen G."/>
            <person name="Hagemann M."/>
            <person name="Harholt J."/>
            <person name="Dunand C."/>
            <person name="Zachgo S."/>
            <person name="Langdale J."/>
            <person name="Maumus F."/>
            <person name="Straeten D.V.D."/>
            <person name="Gould S.B."/>
            <person name="Rensing S.A."/>
        </authorList>
    </citation>
    <scope>NUCLEOTIDE SEQUENCE [LARGE SCALE GENOMIC DNA]</scope>
    <source>
        <strain evidence="2 3">S276</strain>
    </source>
</reference>
<dbReference type="Proteomes" id="UP000265515">
    <property type="component" value="Unassembled WGS sequence"/>
</dbReference>
<name>A0A388L964_CHABU</name>
<comment type="caution">
    <text evidence="2">The sequence shown here is derived from an EMBL/GenBank/DDBJ whole genome shotgun (WGS) entry which is preliminary data.</text>
</comment>
<organism evidence="2 3">
    <name type="scientific">Chara braunii</name>
    <name type="common">Braun's stonewort</name>
    <dbReference type="NCBI Taxonomy" id="69332"/>
    <lineage>
        <taxon>Eukaryota</taxon>
        <taxon>Viridiplantae</taxon>
        <taxon>Streptophyta</taxon>
        <taxon>Charophyceae</taxon>
        <taxon>Charales</taxon>
        <taxon>Characeae</taxon>
        <taxon>Chara</taxon>
    </lineage>
</organism>
<dbReference type="AlphaFoldDB" id="A0A388L964"/>
<feature type="compositionally biased region" description="Basic and acidic residues" evidence="1">
    <location>
        <begin position="42"/>
        <end position="55"/>
    </location>
</feature>
<evidence type="ECO:0000313" key="2">
    <source>
        <dbReference type="EMBL" id="GBG78850.1"/>
    </source>
</evidence>